<gene>
    <name evidence="1" type="ORF">Tci_867008</name>
</gene>
<reference evidence="1" key="1">
    <citation type="journal article" date="2019" name="Sci. Rep.">
        <title>Draft genome of Tanacetum cinerariifolium, the natural source of mosquito coil.</title>
        <authorList>
            <person name="Yamashiro T."/>
            <person name="Shiraishi A."/>
            <person name="Satake H."/>
            <person name="Nakayama K."/>
        </authorList>
    </citation>
    <scope>NUCLEOTIDE SEQUENCE</scope>
</reference>
<feature type="non-terminal residue" evidence="1">
    <location>
        <position position="1"/>
    </location>
</feature>
<proteinExistence type="predicted"/>
<comment type="caution">
    <text evidence="1">The sequence shown here is derived from an EMBL/GenBank/DDBJ whole genome shotgun (WGS) entry which is preliminary data.</text>
</comment>
<name>A0A699SD27_TANCI</name>
<sequence>INRHARFSDNKIKKLQMILDYCESCGDLHGSEGCVSLGASVSTTSSPRVTHSSISYYEIRIVSTWHRSSVDVRLLLEFPVKLRGTTFQNEHSRAIGAVTGPPAGPPALVASLLTLSCSFLIAASIPSRTS</sequence>
<dbReference type="AlphaFoldDB" id="A0A699SD27"/>
<accession>A0A699SD27</accession>
<protein>
    <submittedName>
        <fullName evidence="1">Uncharacterized protein</fullName>
    </submittedName>
</protein>
<dbReference type="EMBL" id="BKCJ011152138">
    <property type="protein sequence ID" value="GFC95038.1"/>
    <property type="molecule type" value="Genomic_DNA"/>
</dbReference>
<organism evidence="1">
    <name type="scientific">Tanacetum cinerariifolium</name>
    <name type="common">Dalmatian daisy</name>
    <name type="synonym">Chrysanthemum cinerariifolium</name>
    <dbReference type="NCBI Taxonomy" id="118510"/>
    <lineage>
        <taxon>Eukaryota</taxon>
        <taxon>Viridiplantae</taxon>
        <taxon>Streptophyta</taxon>
        <taxon>Embryophyta</taxon>
        <taxon>Tracheophyta</taxon>
        <taxon>Spermatophyta</taxon>
        <taxon>Magnoliopsida</taxon>
        <taxon>eudicotyledons</taxon>
        <taxon>Gunneridae</taxon>
        <taxon>Pentapetalae</taxon>
        <taxon>asterids</taxon>
        <taxon>campanulids</taxon>
        <taxon>Asterales</taxon>
        <taxon>Asteraceae</taxon>
        <taxon>Asteroideae</taxon>
        <taxon>Anthemideae</taxon>
        <taxon>Anthemidinae</taxon>
        <taxon>Tanacetum</taxon>
    </lineage>
</organism>
<evidence type="ECO:0000313" key="1">
    <source>
        <dbReference type="EMBL" id="GFC95038.1"/>
    </source>
</evidence>